<feature type="transmembrane region" description="Helical" evidence="1">
    <location>
        <begin position="15"/>
        <end position="36"/>
    </location>
</feature>
<evidence type="ECO:0000256" key="1">
    <source>
        <dbReference type="SAM" id="Phobius"/>
    </source>
</evidence>
<dbReference type="Proteomes" id="UP000048949">
    <property type="component" value="Unassembled WGS sequence"/>
</dbReference>
<name>A0A0U1NIC5_9RHOB</name>
<proteinExistence type="predicted"/>
<sequence>MTEQMKKRVSPKWRVAFFVSLAGNIAILGIVVGTVLGGERGAHGRFDGARSAARMGPVGQVVRALPREDRRALGQAMRQLRDDSRASFGTPASQMDAWISALSAQPFDAARLSELIAIGRASQNARGQLGGDLLIEKITAMSDAERDELVENLRRDRERGFGSKSGLGR</sequence>
<keyword evidence="1" id="KW-1133">Transmembrane helix</keyword>
<evidence type="ECO:0000313" key="2">
    <source>
        <dbReference type="EMBL" id="CRK74480.1"/>
    </source>
</evidence>
<keyword evidence="3" id="KW-1185">Reference proteome</keyword>
<gene>
    <name evidence="2" type="ORF">NIG5292_00511</name>
</gene>
<dbReference type="Pfam" id="PF13801">
    <property type="entry name" value="Metal_resist"/>
    <property type="match status" value="1"/>
</dbReference>
<dbReference type="AlphaFoldDB" id="A0A0U1NIC5"/>
<dbReference type="EMBL" id="CVQV01000003">
    <property type="protein sequence ID" value="CRK74480.1"/>
    <property type="molecule type" value="Genomic_DNA"/>
</dbReference>
<protein>
    <submittedName>
        <fullName evidence="2">Putative integral membrane protein</fullName>
    </submittedName>
</protein>
<accession>A0A0U1NIC5</accession>
<reference evidence="2 3" key="1">
    <citation type="submission" date="2015-04" db="EMBL/GenBank/DDBJ databases">
        <authorList>
            <person name="Syromyatnikov M.Y."/>
            <person name="Popov V.N."/>
        </authorList>
    </citation>
    <scope>NUCLEOTIDE SEQUENCE [LARGE SCALE GENOMIC DNA]</scope>
    <source>
        <strain evidence="2 3">CECT 5292</strain>
    </source>
</reference>
<keyword evidence="1" id="KW-0812">Transmembrane</keyword>
<keyword evidence="1" id="KW-0472">Membrane</keyword>
<evidence type="ECO:0000313" key="3">
    <source>
        <dbReference type="Proteomes" id="UP000048949"/>
    </source>
</evidence>
<dbReference type="InterPro" id="IPR025961">
    <property type="entry name" value="Metal_resist"/>
</dbReference>
<dbReference type="STRING" id="282199.GCA_001049735_00511"/>
<organism evidence="2 3">
    <name type="scientific">Nereida ignava</name>
    <dbReference type="NCBI Taxonomy" id="282199"/>
    <lineage>
        <taxon>Bacteria</taxon>
        <taxon>Pseudomonadati</taxon>
        <taxon>Pseudomonadota</taxon>
        <taxon>Alphaproteobacteria</taxon>
        <taxon>Rhodobacterales</taxon>
        <taxon>Roseobacteraceae</taxon>
        <taxon>Nereida</taxon>
    </lineage>
</organism>